<accession>A0ACC1K3L3</accession>
<evidence type="ECO:0000313" key="1">
    <source>
        <dbReference type="EMBL" id="KAJ2772341.1"/>
    </source>
</evidence>
<dbReference type="EMBL" id="JANBUK010002465">
    <property type="protein sequence ID" value="KAJ2772341.1"/>
    <property type="molecule type" value="Genomic_DNA"/>
</dbReference>
<evidence type="ECO:0000313" key="2">
    <source>
        <dbReference type="Proteomes" id="UP001140066"/>
    </source>
</evidence>
<gene>
    <name evidence="1" type="ORF">GGI18_004888</name>
</gene>
<protein>
    <submittedName>
        <fullName evidence="1">Uncharacterized protein</fullName>
    </submittedName>
</protein>
<comment type="caution">
    <text evidence="1">The sequence shown here is derived from an EMBL/GenBank/DDBJ whole genome shotgun (WGS) entry which is preliminary data.</text>
</comment>
<feature type="non-terminal residue" evidence="1">
    <location>
        <position position="108"/>
    </location>
</feature>
<sequence>MAKGWSLRKKYIREFATRYGMALARNTNLQMDSSLSDLRRLERELFHDMPLARQEAWLCETTEAQAAVSARVSRCLEGRHLRAQARRVEQNERSSKYFYRRMKAKNPA</sequence>
<dbReference type="Proteomes" id="UP001140066">
    <property type="component" value="Unassembled WGS sequence"/>
</dbReference>
<keyword evidence="2" id="KW-1185">Reference proteome</keyword>
<organism evidence="1 2">
    <name type="scientific">Coemansia linderi</name>
    <dbReference type="NCBI Taxonomy" id="2663919"/>
    <lineage>
        <taxon>Eukaryota</taxon>
        <taxon>Fungi</taxon>
        <taxon>Fungi incertae sedis</taxon>
        <taxon>Zoopagomycota</taxon>
        <taxon>Kickxellomycotina</taxon>
        <taxon>Kickxellomycetes</taxon>
        <taxon>Kickxellales</taxon>
        <taxon>Kickxellaceae</taxon>
        <taxon>Coemansia</taxon>
    </lineage>
</organism>
<reference evidence="1" key="1">
    <citation type="submission" date="2022-07" db="EMBL/GenBank/DDBJ databases">
        <title>Phylogenomic reconstructions and comparative analyses of Kickxellomycotina fungi.</title>
        <authorList>
            <person name="Reynolds N.K."/>
            <person name="Stajich J.E."/>
            <person name="Barry K."/>
            <person name="Grigoriev I.V."/>
            <person name="Crous P."/>
            <person name="Smith M.E."/>
        </authorList>
    </citation>
    <scope>NUCLEOTIDE SEQUENCE</scope>
    <source>
        <strain evidence="1">BCRC 34191</strain>
    </source>
</reference>
<proteinExistence type="predicted"/>
<name>A0ACC1K3L3_9FUNG</name>